<dbReference type="RefSeq" id="WP_078764075.1">
    <property type="nucleotide sequence ID" value="NZ_FUWS01000020.1"/>
</dbReference>
<sequence>MARNRTAEEAWEALARAQTALMRGFQEDFRGEEVSMRVYDVLYTLSRCPSGARLRDLNAHILLTQPSLSRLVERMEADGLVHRCGDPTDRRATVVRLTERGREIQRRVGRRHAAAIADRVGGALSEEELATLRALADKLRAAQEGRGSVSMTVDP</sequence>
<keyword evidence="1" id="KW-0805">Transcription regulation</keyword>
<dbReference type="OrthoDB" id="5432081at2"/>
<name>A0A1T4TDZ6_9ACTN</name>
<dbReference type="InterPro" id="IPR036388">
    <property type="entry name" value="WH-like_DNA-bd_sf"/>
</dbReference>
<evidence type="ECO:0000259" key="4">
    <source>
        <dbReference type="PROSITE" id="PS50995"/>
    </source>
</evidence>
<dbReference type="GO" id="GO:0003700">
    <property type="term" value="F:DNA-binding transcription factor activity"/>
    <property type="evidence" value="ECO:0007669"/>
    <property type="project" value="InterPro"/>
</dbReference>
<evidence type="ECO:0000256" key="1">
    <source>
        <dbReference type="ARBA" id="ARBA00023015"/>
    </source>
</evidence>
<keyword evidence="6" id="KW-1185">Reference proteome</keyword>
<dbReference type="InterPro" id="IPR000835">
    <property type="entry name" value="HTH_MarR-typ"/>
</dbReference>
<feature type="domain" description="HTH marR-type" evidence="4">
    <location>
        <begin position="7"/>
        <end position="141"/>
    </location>
</feature>
<dbReference type="PRINTS" id="PR00598">
    <property type="entry name" value="HTHMARR"/>
</dbReference>
<organism evidence="5 6">
    <name type="scientific">Marinactinospora thermotolerans DSM 45154</name>
    <dbReference type="NCBI Taxonomy" id="1122192"/>
    <lineage>
        <taxon>Bacteria</taxon>
        <taxon>Bacillati</taxon>
        <taxon>Actinomycetota</taxon>
        <taxon>Actinomycetes</taxon>
        <taxon>Streptosporangiales</taxon>
        <taxon>Nocardiopsidaceae</taxon>
        <taxon>Marinactinospora</taxon>
    </lineage>
</organism>
<evidence type="ECO:0000313" key="5">
    <source>
        <dbReference type="EMBL" id="SKA38673.1"/>
    </source>
</evidence>
<dbReference type="AlphaFoldDB" id="A0A1T4TDZ6"/>
<evidence type="ECO:0000313" key="6">
    <source>
        <dbReference type="Proteomes" id="UP000190637"/>
    </source>
</evidence>
<dbReference type="PROSITE" id="PS01117">
    <property type="entry name" value="HTH_MARR_1"/>
    <property type="match status" value="1"/>
</dbReference>
<dbReference type="PANTHER" id="PTHR33164:SF104">
    <property type="entry name" value="TRANSCRIPTIONAL REGULATORY PROTEIN"/>
    <property type="match status" value="1"/>
</dbReference>
<protein>
    <submittedName>
        <fullName evidence="5">Transcriptional regulator, MarR family</fullName>
    </submittedName>
</protein>
<dbReference type="SUPFAM" id="SSF46785">
    <property type="entry name" value="Winged helix' DNA-binding domain"/>
    <property type="match status" value="1"/>
</dbReference>
<gene>
    <name evidence="5" type="ORF">SAMN02745673_04861</name>
</gene>
<keyword evidence="3" id="KW-0804">Transcription</keyword>
<dbReference type="GO" id="GO:0003677">
    <property type="term" value="F:DNA binding"/>
    <property type="evidence" value="ECO:0007669"/>
    <property type="project" value="UniProtKB-KW"/>
</dbReference>
<dbReference type="Gene3D" id="1.10.10.10">
    <property type="entry name" value="Winged helix-like DNA-binding domain superfamily/Winged helix DNA-binding domain"/>
    <property type="match status" value="1"/>
</dbReference>
<reference evidence="5 6" key="1">
    <citation type="submission" date="2017-02" db="EMBL/GenBank/DDBJ databases">
        <authorList>
            <person name="Peterson S.W."/>
        </authorList>
    </citation>
    <scope>NUCLEOTIDE SEQUENCE [LARGE SCALE GENOMIC DNA]</scope>
    <source>
        <strain evidence="5 6">DSM 45154</strain>
    </source>
</reference>
<evidence type="ECO:0000256" key="2">
    <source>
        <dbReference type="ARBA" id="ARBA00023125"/>
    </source>
</evidence>
<dbReference type="EMBL" id="FUWS01000020">
    <property type="protein sequence ID" value="SKA38673.1"/>
    <property type="molecule type" value="Genomic_DNA"/>
</dbReference>
<dbReference type="InterPro" id="IPR039422">
    <property type="entry name" value="MarR/SlyA-like"/>
</dbReference>
<dbReference type="InterPro" id="IPR036390">
    <property type="entry name" value="WH_DNA-bd_sf"/>
</dbReference>
<proteinExistence type="predicted"/>
<dbReference type="Pfam" id="PF12802">
    <property type="entry name" value="MarR_2"/>
    <property type="match status" value="1"/>
</dbReference>
<keyword evidence="2" id="KW-0238">DNA-binding</keyword>
<dbReference type="PANTHER" id="PTHR33164">
    <property type="entry name" value="TRANSCRIPTIONAL REGULATOR, MARR FAMILY"/>
    <property type="match status" value="1"/>
</dbReference>
<accession>A0A1T4TDZ6</accession>
<dbReference type="InterPro" id="IPR023187">
    <property type="entry name" value="Tscrpt_reg_MarR-type_CS"/>
</dbReference>
<evidence type="ECO:0000256" key="3">
    <source>
        <dbReference type="ARBA" id="ARBA00023163"/>
    </source>
</evidence>
<dbReference type="GO" id="GO:0006950">
    <property type="term" value="P:response to stress"/>
    <property type="evidence" value="ECO:0007669"/>
    <property type="project" value="TreeGrafter"/>
</dbReference>
<dbReference type="Proteomes" id="UP000190637">
    <property type="component" value="Unassembled WGS sequence"/>
</dbReference>
<dbReference type="SMART" id="SM00347">
    <property type="entry name" value="HTH_MARR"/>
    <property type="match status" value="1"/>
</dbReference>
<dbReference type="PROSITE" id="PS50995">
    <property type="entry name" value="HTH_MARR_2"/>
    <property type="match status" value="1"/>
</dbReference>
<dbReference type="STRING" id="1122192.SAMN02745673_04861"/>